<organism evidence="2 3">
    <name type="scientific">Lepidopterella palustris CBS 459.81</name>
    <dbReference type="NCBI Taxonomy" id="1314670"/>
    <lineage>
        <taxon>Eukaryota</taxon>
        <taxon>Fungi</taxon>
        <taxon>Dikarya</taxon>
        <taxon>Ascomycota</taxon>
        <taxon>Pezizomycotina</taxon>
        <taxon>Dothideomycetes</taxon>
        <taxon>Pleosporomycetidae</taxon>
        <taxon>Mytilinidiales</taxon>
        <taxon>Argynnaceae</taxon>
        <taxon>Lepidopterella</taxon>
    </lineage>
</organism>
<dbReference type="Pfam" id="PF06985">
    <property type="entry name" value="HET"/>
    <property type="match status" value="1"/>
</dbReference>
<dbReference type="InterPro" id="IPR052895">
    <property type="entry name" value="HetReg/Transcr_Mod"/>
</dbReference>
<gene>
    <name evidence="2" type="ORF">K432DRAFT_340879</name>
</gene>
<dbReference type="Pfam" id="PF26639">
    <property type="entry name" value="Het-6_barrel"/>
    <property type="match status" value="1"/>
</dbReference>
<dbReference type="InterPro" id="IPR010730">
    <property type="entry name" value="HET"/>
</dbReference>
<dbReference type="Proteomes" id="UP000250266">
    <property type="component" value="Unassembled WGS sequence"/>
</dbReference>
<proteinExistence type="predicted"/>
<dbReference type="OrthoDB" id="2157530at2759"/>
<reference evidence="2 3" key="1">
    <citation type="journal article" date="2016" name="Nat. Commun.">
        <title>Ectomycorrhizal ecology is imprinted in the genome of the dominant symbiotic fungus Cenococcum geophilum.</title>
        <authorList>
            <consortium name="DOE Joint Genome Institute"/>
            <person name="Peter M."/>
            <person name="Kohler A."/>
            <person name="Ohm R.A."/>
            <person name="Kuo A."/>
            <person name="Krutzmann J."/>
            <person name="Morin E."/>
            <person name="Arend M."/>
            <person name="Barry K.W."/>
            <person name="Binder M."/>
            <person name="Choi C."/>
            <person name="Clum A."/>
            <person name="Copeland A."/>
            <person name="Grisel N."/>
            <person name="Haridas S."/>
            <person name="Kipfer T."/>
            <person name="LaButti K."/>
            <person name="Lindquist E."/>
            <person name="Lipzen A."/>
            <person name="Maire R."/>
            <person name="Meier B."/>
            <person name="Mihaltcheva S."/>
            <person name="Molinier V."/>
            <person name="Murat C."/>
            <person name="Poggeler S."/>
            <person name="Quandt C.A."/>
            <person name="Sperisen C."/>
            <person name="Tritt A."/>
            <person name="Tisserant E."/>
            <person name="Crous P.W."/>
            <person name="Henrissat B."/>
            <person name="Nehls U."/>
            <person name="Egli S."/>
            <person name="Spatafora J.W."/>
            <person name="Grigoriev I.V."/>
            <person name="Martin F.M."/>
        </authorList>
    </citation>
    <scope>NUCLEOTIDE SEQUENCE [LARGE SCALE GENOMIC DNA]</scope>
    <source>
        <strain evidence="2 3">CBS 459.81</strain>
    </source>
</reference>
<name>A0A8E2DWE1_9PEZI</name>
<feature type="non-terminal residue" evidence="2">
    <location>
        <position position="886"/>
    </location>
</feature>
<keyword evidence="3" id="KW-1185">Reference proteome</keyword>
<dbReference type="PANTHER" id="PTHR24148">
    <property type="entry name" value="ANKYRIN REPEAT DOMAIN-CONTAINING PROTEIN 39 HOMOLOG-RELATED"/>
    <property type="match status" value="1"/>
</dbReference>
<protein>
    <recommendedName>
        <fullName evidence="1">Heterokaryon incompatibility domain-containing protein</fullName>
    </recommendedName>
</protein>
<evidence type="ECO:0000313" key="3">
    <source>
        <dbReference type="Proteomes" id="UP000250266"/>
    </source>
</evidence>
<sequence length="886" mass="101137">MDRQQEQPDTGDLYAPLLLNAFDVRVILLEPATCPSDRIECKLECCPLATIPSRNLECISYTWDSRVETEQIWVNGLRRLVTPNLATFLRHRRDSSNKIALWIDAICINQADVKEKEQQIPMMGLIYAASSLLVIWLGPEQDDSDMAMNQLWDLGSASPYDKMPILTGRTLKALERLLSRPWWSRVWILQEVLFGAMGTKLDKARVWCGSTNIQWVHLVIAAVRMQSHKDDMRQYFPAIDNILILESLRDQAWKRITAAPGAASRDDVLELISRFRGFQSTDPRDKIYALLGMLFEGAHRPFTEIRVNYTATVEDVFTSFALYILQGGSRLSILRQCHGQLIEGLPSWVPDWSLSSSVLPLPSKRSSFRPDVPWWTESFKVPDDKDEHMEMRHIRRLRIPGFFRNYQERKSQEIRRFEELRLGSGGLRLVGSDDRLPEVFKRLAPESQDLVRQLIASGSLVVVDANEGLYGKHFQQDGAVDALKEEREGQAISATLRRGEQITQMRANLTVLDAFSPVERLFTAAAQTEPLVRVDVNSRTLSAQGFLWDTIDEIHHAFPDNVEADWQDATRFMVSVGKCKEMALKNSAANNLYSSPDGKCGAFWLTMLAGKTERRGHFGKMVDMKPLMRFEHWLPEVPEHWLLTEPRVTVTTTGRLAVADFGRRCNIALTEHIRSKLGTDSEIRFDMPGVEMYHNLLPKEWSEEDVDLHKQQFNHLGSLWKNQPYDLYHLPFSLLSVIPDPYWEVRAREDRLALLKNKEYPKPIEPLCGVIDPLLSVQDMQEILDQELKKSISAVPVGTLEPGMEKYALGRKFFVTKRGYFGLAPKEAKTGDRITVLFGLDVPLVCRKKEDSGYKVVGESYVHGLMEGELIEKWENGQVEAGIINL</sequence>
<evidence type="ECO:0000313" key="2">
    <source>
        <dbReference type="EMBL" id="OCK72955.1"/>
    </source>
</evidence>
<dbReference type="PANTHER" id="PTHR24148:SF73">
    <property type="entry name" value="HET DOMAIN PROTEIN (AFU_ORTHOLOGUE AFUA_8G01020)"/>
    <property type="match status" value="1"/>
</dbReference>
<accession>A0A8E2DWE1</accession>
<dbReference type="AlphaFoldDB" id="A0A8E2DWE1"/>
<evidence type="ECO:0000259" key="1">
    <source>
        <dbReference type="Pfam" id="PF06985"/>
    </source>
</evidence>
<dbReference type="EMBL" id="KV746126">
    <property type="protein sequence ID" value="OCK72955.1"/>
    <property type="molecule type" value="Genomic_DNA"/>
</dbReference>
<feature type="domain" description="Heterokaryon incompatibility" evidence="1">
    <location>
        <begin position="57"/>
        <end position="191"/>
    </location>
</feature>